<dbReference type="InterPro" id="IPR012908">
    <property type="entry name" value="PGAP1-ab_dom-like"/>
</dbReference>
<dbReference type="EMBL" id="JBHSIT010000006">
    <property type="protein sequence ID" value="MFC4910248.1"/>
    <property type="molecule type" value="Genomic_DNA"/>
</dbReference>
<comment type="caution">
    <text evidence="2">The sequence shown here is derived from an EMBL/GenBank/DDBJ whole genome shotgun (WGS) entry which is preliminary data.</text>
</comment>
<reference evidence="3" key="1">
    <citation type="journal article" date="2019" name="Int. J. Syst. Evol. Microbiol.">
        <title>The Global Catalogue of Microorganisms (GCM) 10K type strain sequencing project: providing services to taxonomists for standard genome sequencing and annotation.</title>
        <authorList>
            <consortium name="The Broad Institute Genomics Platform"/>
            <consortium name="The Broad Institute Genome Sequencing Center for Infectious Disease"/>
            <person name="Wu L."/>
            <person name="Ma J."/>
        </authorList>
    </citation>
    <scope>NUCLEOTIDE SEQUENCE [LARGE SCALE GENOMIC DNA]</scope>
    <source>
        <strain evidence="3">KLKA75</strain>
    </source>
</reference>
<feature type="domain" description="GPI inositol-deacylase PGAP1-like alpha/beta" evidence="1">
    <location>
        <begin position="220"/>
        <end position="268"/>
    </location>
</feature>
<accession>A0ABV9U1C2</accession>
<evidence type="ECO:0000313" key="3">
    <source>
        <dbReference type="Proteomes" id="UP001595872"/>
    </source>
</evidence>
<dbReference type="Proteomes" id="UP001595872">
    <property type="component" value="Unassembled WGS sequence"/>
</dbReference>
<evidence type="ECO:0000313" key="2">
    <source>
        <dbReference type="EMBL" id="MFC4910248.1"/>
    </source>
</evidence>
<evidence type="ECO:0000259" key="1">
    <source>
        <dbReference type="Pfam" id="PF07819"/>
    </source>
</evidence>
<dbReference type="InterPro" id="IPR029058">
    <property type="entry name" value="AB_hydrolase_fold"/>
</dbReference>
<proteinExistence type="predicted"/>
<protein>
    <submittedName>
        <fullName evidence="2">Esterase/lipase family protein</fullName>
    </submittedName>
</protein>
<dbReference type="RefSeq" id="WP_378258402.1">
    <property type="nucleotide sequence ID" value="NZ_JBHSIT010000006.1"/>
</dbReference>
<dbReference type="SUPFAM" id="SSF53474">
    <property type="entry name" value="alpha/beta-Hydrolases"/>
    <property type="match status" value="1"/>
</dbReference>
<organism evidence="2 3">
    <name type="scientific">Actinomadura gamaensis</name>
    <dbReference type="NCBI Taxonomy" id="1763541"/>
    <lineage>
        <taxon>Bacteria</taxon>
        <taxon>Bacillati</taxon>
        <taxon>Actinomycetota</taxon>
        <taxon>Actinomycetes</taxon>
        <taxon>Streptosporangiales</taxon>
        <taxon>Thermomonosporaceae</taxon>
        <taxon>Actinomadura</taxon>
    </lineage>
</organism>
<sequence>MRAREIRALGDLAGTGLGGVAARVQDLHESIADRVFTEVGPVSAPVRAAHDGIAGAVYASVAAALTAGGRAAGAIAAVRAGDDADADSVAEAPRGRVAQAILNAWCGDELDRSGSPLALAMTVRAEGRPVRLEPDALAEAHPDATGRVAVFLHGLSETEGAWSYKSTAHYGRPGVTFGRRLRDDLFYTPVYIRYNTGLRVHDNGLRLDELLTGLIEQWPVEVEELLLVGHSMGGLVVRSALAQSGSDWPTLVRHTVTLGSPHLGAPLERGAEYAARTLGRWRETRAVAAVIDARSGGIKDLRRGTLLAGEHRPVPLHEGARHFVVLATVASRPGSRLADLLGDGLVQPDSACGDTRDDHRMPFPDEHVRRLPRLHHFDLLNHPRVYECLHGWLADRDTAGDAASETA</sequence>
<keyword evidence="3" id="KW-1185">Reference proteome</keyword>
<gene>
    <name evidence="2" type="ORF">ACFPCY_23240</name>
</gene>
<name>A0ABV9U1C2_9ACTN</name>
<dbReference type="Gene3D" id="3.40.50.1820">
    <property type="entry name" value="alpha/beta hydrolase"/>
    <property type="match status" value="1"/>
</dbReference>
<dbReference type="Pfam" id="PF07819">
    <property type="entry name" value="PGAP1"/>
    <property type="match status" value="1"/>
</dbReference>